<keyword evidence="3 12" id="KW-0378">Hydrolase</keyword>
<evidence type="ECO:0000256" key="7">
    <source>
        <dbReference type="ARBA" id="ARBA00023235"/>
    </source>
</evidence>
<feature type="domain" description="UvrD-like helicase C-terminal" evidence="14">
    <location>
        <begin position="295"/>
        <end position="610"/>
    </location>
</feature>
<dbReference type="InterPro" id="IPR014017">
    <property type="entry name" value="DNA_helicase_UvrD-like_C"/>
</dbReference>
<evidence type="ECO:0000256" key="11">
    <source>
        <dbReference type="ARBA" id="ARBA00048988"/>
    </source>
</evidence>
<keyword evidence="5 12" id="KW-0067">ATP-binding</keyword>
<dbReference type="InterPro" id="IPR027417">
    <property type="entry name" value="P-loop_NTPase"/>
</dbReference>
<dbReference type="Gene3D" id="1.10.10.160">
    <property type="match status" value="1"/>
</dbReference>
<comment type="caution">
    <text evidence="15">The sequence shown here is derived from an EMBL/GenBank/DDBJ whole genome shotgun (WGS) entry which is preliminary data.</text>
</comment>
<evidence type="ECO:0000256" key="4">
    <source>
        <dbReference type="ARBA" id="ARBA00022806"/>
    </source>
</evidence>
<evidence type="ECO:0000256" key="8">
    <source>
        <dbReference type="ARBA" id="ARBA00034617"/>
    </source>
</evidence>
<evidence type="ECO:0000256" key="1">
    <source>
        <dbReference type="ARBA" id="ARBA00009922"/>
    </source>
</evidence>
<dbReference type="SUPFAM" id="SSF52540">
    <property type="entry name" value="P-loop containing nucleoside triphosphate hydrolases"/>
    <property type="match status" value="1"/>
</dbReference>
<evidence type="ECO:0000256" key="6">
    <source>
        <dbReference type="ARBA" id="ARBA00023125"/>
    </source>
</evidence>
<evidence type="ECO:0000259" key="13">
    <source>
        <dbReference type="PROSITE" id="PS51198"/>
    </source>
</evidence>
<sequence length="670" mass="74148">MPVSPTPEQIAIIESTKPVTMIEAVAGAGKTTVLACVLKRACDKGVAPAQAIALCFSQGAKERLTQKFVEEGAPRGIVVQTVEEFARQQVISMAGASYLDMPVFYDSNEQIRPHIVAAAEAVWQRYADAGVLTDFDFSFDSNERIEDFIRLLVRLKANLVTLEFEARDTDEIAESLDESAELIAICKEVERQRGTDSGECVWQSPFDHVTDLIGLFRRQPEAVNVLPRFRICVVDEWHDVNAAEFALVQLLARHARLVVVGDRDQIINAERGADPALSSNGFDFAFPGATRQAITRTFRFGSSLSALAGAMMRRECVSQPGLSTRVTYMPYQPGADNDCAAMVVATITAARARKDAKLSDFAVVVRDADQSIDIENQLIDAEIPYRCSGFDSYLVRPEILMLRGLLHIATGSYDTLSGEKLSTEKLVRSLGLYASARFDSDADFASLLSFDERLAPELKNERRWKEALRMITAEPATLESFFSGILCRVSSVDSDSTGRWKIRFAEVVATLREMAANVAVKNTAVQLLTYAVRQLDLASATSRVFVSRGRADSATRSIDAFIRFAGNRPDQSATDFLRELAARQASIGKKLNYLKGRAQLDLTTVQYAKGKEWPQVLIPYLERGQFPRTANLGEERRLLYVAMTRAMTSLTLFEPAEAFASRRSALLPRP</sequence>
<dbReference type="InterPro" id="IPR013986">
    <property type="entry name" value="DExx_box_DNA_helicase_dom_sf"/>
</dbReference>
<protein>
    <recommendedName>
        <fullName evidence="9">DNA 3'-5' helicase</fullName>
        <ecNumber evidence="9">5.6.2.4</ecNumber>
    </recommendedName>
    <alternativeName>
        <fullName evidence="10">DNA 3'-5' helicase II</fullName>
    </alternativeName>
</protein>
<dbReference type="PROSITE" id="PS51217">
    <property type="entry name" value="UVRD_HELICASE_CTER"/>
    <property type="match status" value="1"/>
</dbReference>
<evidence type="ECO:0000256" key="2">
    <source>
        <dbReference type="ARBA" id="ARBA00022741"/>
    </source>
</evidence>
<dbReference type="RefSeq" id="WP_344762802.1">
    <property type="nucleotide sequence ID" value="NZ_BAAAZE010000008.1"/>
</dbReference>
<keyword evidence="7" id="KW-0413">Isomerase</keyword>
<dbReference type="InterPro" id="IPR000212">
    <property type="entry name" value="DNA_helicase_UvrD/REP"/>
</dbReference>
<accession>A0ABP7T429</accession>
<name>A0ABP7T429_9BURK</name>
<evidence type="ECO:0000256" key="5">
    <source>
        <dbReference type="ARBA" id="ARBA00022840"/>
    </source>
</evidence>
<feature type="binding site" evidence="12">
    <location>
        <begin position="24"/>
        <end position="31"/>
    </location>
    <ligand>
        <name>ATP</name>
        <dbReference type="ChEBI" id="CHEBI:30616"/>
    </ligand>
</feature>
<gene>
    <name evidence="15" type="ORF">GCM10022212_16420</name>
</gene>
<dbReference type="PANTHER" id="PTHR11070:SF2">
    <property type="entry name" value="ATP-DEPENDENT DNA HELICASE SRS2"/>
    <property type="match status" value="1"/>
</dbReference>
<dbReference type="Gene3D" id="1.10.486.10">
    <property type="entry name" value="PCRA, domain 4"/>
    <property type="match status" value="1"/>
</dbReference>
<evidence type="ECO:0000256" key="9">
    <source>
        <dbReference type="ARBA" id="ARBA00034808"/>
    </source>
</evidence>
<keyword evidence="4 12" id="KW-0347">Helicase</keyword>
<evidence type="ECO:0000313" key="15">
    <source>
        <dbReference type="EMBL" id="GAA4020569.1"/>
    </source>
</evidence>
<dbReference type="InterPro" id="IPR014016">
    <property type="entry name" value="UvrD-like_ATP-bd"/>
</dbReference>
<dbReference type="Pfam" id="PF13361">
    <property type="entry name" value="UvrD_C"/>
    <property type="match status" value="1"/>
</dbReference>
<keyword evidence="16" id="KW-1185">Reference proteome</keyword>
<organism evidence="15 16">
    <name type="scientific">Actimicrobium antarcticum</name>
    <dbReference type="NCBI Taxonomy" id="1051899"/>
    <lineage>
        <taxon>Bacteria</taxon>
        <taxon>Pseudomonadati</taxon>
        <taxon>Pseudomonadota</taxon>
        <taxon>Betaproteobacteria</taxon>
        <taxon>Burkholderiales</taxon>
        <taxon>Oxalobacteraceae</taxon>
        <taxon>Actimicrobium</taxon>
    </lineage>
</organism>
<dbReference type="Pfam" id="PF00580">
    <property type="entry name" value="UvrD-helicase"/>
    <property type="match status" value="1"/>
</dbReference>
<dbReference type="PANTHER" id="PTHR11070">
    <property type="entry name" value="UVRD / RECB / PCRA DNA HELICASE FAMILY MEMBER"/>
    <property type="match status" value="1"/>
</dbReference>
<dbReference type="EMBL" id="BAAAZE010000008">
    <property type="protein sequence ID" value="GAA4020569.1"/>
    <property type="molecule type" value="Genomic_DNA"/>
</dbReference>
<keyword evidence="2 12" id="KW-0547">Nucleotide-binding</keyword>
<evidence type="ECO:0000259" key="14">
    <source>
        <dbReference type="PROSITE" id="PS51217"/>
    </source>
</evidence>
<reference evidence="16" key="1">
    <citation type="journal article" date="2019" name="Int. J. Syst. Evol. Microbiol.">
        <title>The Global Catalogue of Microorganisms (GCM) 10K type strain sequencing project: providing services to taxonomists for standard genome sequencing and annotation.</title>
        <authorList>
            <consortium name="The Broad Institute Genomics Platform"/>
            <consortium name="The Broad Institute Genome Sequencing Center for Infectious Disease"/>
            <person name="Wu L."/>
            <person name="Ma J."/>
        </authorList>
    </citation>
    <scope>NUCLEOTIDE SEQUENCE [LARGE SCALE GENOMIC DNA]</scope>
    <source>
        <strain evidence="16">JCM 16673</strain>
    </source>
</reference>
<feature type="domain" description="UvrD-like helicase ATP-binding" evidence="13">
    <location>
        <begin position="3"/>
        <end position="301"/>
    </location>
</feature>
<keyword evidence="6" id="KW-0238">DNA-binding</keyword>
<dbReference type="EC" id="5.6.2.4" evidence="9"/>
<proteinExistence type="inferred from homology"/>
<dbReference type="Gene3D" id="3.40.50.300">
    <property type="entry name" value="P-loop containing nucleotide triphosphate hydrolases"/>
    <property type="match status" value="2"/>
</dbReference>
<evidence type="ECO:0000256" key="3">
    <source>
        <dbReference type="ARBA" id="ARBA00022801"/>
    </source>
</evidence>
<evidence type="ECO:0000256" key="12">
    <source>
        <dbReference type="PROSITE-ProRule" id="PRU00560"/>
    </source>
</evidence>
<comment type="similarity">
    <text evidence="1">Belongs to the helicase family. UvrD subfamily.</text>
</comment>
<dbReference type="PROSITE" id="PS51198">
    <property type="entry name" value="UVRD_HELICASE_ATP_BIND"/>
    <property type="match status" value="1"/>
</dbReference>
<comment type="catalytic activity">
    <reaction evidence="11">
        <text>ATP + H2O = ADP + phosphate + H(+)</text>
        <dbReference type="Rhea" id="RHEA:13065"/>
        <dbReference type="ChEBI" id="CHEBI:15377"/>
        <dbReference type="ChEBI" id="CHEBI:15378"/>
        <dbReference type="ChEBI" id="CHEBI:30616"/>
        <dbReference type="ChEBI" id="CHEBI:43474"/>
        <dbReference type="ChEBI" id="CHEBI:456216"/>
        <dbReference type="EC" id="5.6.2.4"/>
    </reaction>
</comment>
<evidence type="ECO:0000256" key="10">
    <source>
        <dbReference type="ARBA" id="ARBA00034923"/>
    </source>
</evidence>
<comment type="catalytic activity">
    <reaction evidence="8">
        <text>Couples ATP hydrolysis with the unwinding of duplex DNA by translocating in the 3'-5' direction.</text>
        <dbReference type="EC" id="5.6.2.4"/>
    </reaction>
</comment>
<evidence type="ECO:0000313" key="16">
    <source>
        <dbReference type="Proteomes" id="UP001501353"/>
    </source>
</evidence>
<dbReference type="Proteomes" id="UP001501353">
    <property type="component" value="Unassembled WGS sequence"/>
</dbReference>
<dbReference type="GO" id="GO:0004386">
    <property type="term" value="F:helicase activity"/>
    <property type="evidence" value="ECO:0007669"/>
    <property type="project" value="UniProtKB-KW"/>
</dbReference>